<name>A0A6H5GVN4_9HEMI</name>
<feature type="region of interest" description="Disordered" evidence="1">
    <location>
        <begin position="1"/>
        <end position="83"/>
    </location>
</feature>
<dbReference type="Proteomes" id="UP000479000">
    <property type="component" value="Unassembled WGS sequence"/>
</dbReference>
<keyword evidence="3" id="KW-1185">Reference proteome</keyword>
<sequence>MGSAPTQPQSQRPRAPHRRRRITNQLAARPNHRDPSRSRQRRPRGDRPYPFRSLPEAVRQDAASDPGGHPRLSTGPVWKSGGV</sequence>
<evidence type="ECO:0000313" key="2">
    <source>
        <dbReference type="EMBL" id="CAB0008057.1"/>
    </source>
</evidence>
<organism evidence="2 3">
    <name type="scientific">Nesidiocoris tenuis</name>
    <dbReference type="NCBI Taxonomy" id="355587"/>
    <lineage>
        <taxon>Eukaryota</taxon>
        <taxon>Metazoa</taxon>
        <taxon>Ecdysozoa</taxon>
        <taxon>Arthropoda</taxon>
        <taxon>Hexapoda</taxon>
        <taxon>Insecta</taxon>
        <taxon>Pterygota</taxon>
        <taxon>Neoptera</taxon>
        <taxon>Paraneoptera</taxon>
        <taxon>Hemiptera</taxon>
        <taxon>Heteroptera</taxon>
        <taxon>Panheteroptera</taxon>
        <taxon>Cimicomorpha</taxon>
        <taxon>Miridae</taxon>
        <taxon>Dicyphina</taxon>
        <taxon>Nesidiocoris</taxon>
    </lineage>
</organism>
<feature type="compositionally biased region" description="Basic and acidic residues" evidence="1">
    <location>
        <begin position="31"/>
        <end position="49"/>
    </location>
</feature>
<evidence type="ECO:0000313" key="3">
    <source>
        <dbReference type="Proteomes" id="UP000479000"/>
    </source>
</evidence>
<reference evidence="2 3" key="1">
    <citation type="submission" date="2020-02" db="EMBL/GenBank/DDBJ databases">
        <authorList>
            <person name="Ferguson B K."/>
        </authorList>
    </citation>
    <scope>NUCLEOTIDE SEQUENCE [LARGE SCALE GENOMIC DNA]</scope>
</reference>
<dbReference type="AlphaFoldDB" id="A0A6H5GVN4"/>
<proteinExistence type="predicted"/>
<gene>
    <name evidence="2" type="ORF">NTEN_LOCUS13303</name>
</gene>
<protein>
    <submittedName>
        <fullName evidence="2">Uncharacterized protein</fullName>
    </submittedName>
</protein>
<evidence type="ECO:0000256" key="1">
    <source>
        <dbReference type="SAM" id="MobiDB-lite"/>
    </source>
</evidence>
<accession>A0A6H5GVN4</accession>
<dbReference type="EMBL" id="CADCXU010020046">
    <property type="protein sequence ID" value="CAB0008057.1"/>
    <property type="molecule type" value="Genomic_DNA"/>
</dbReference>